<organism evidence="1 2">
    <name type="scientific">Lentinula raphanica</name>
    <dbReference type="NCBI Taxonomy" id="153919"/>
    <lineage>
        <taxon>Eukaryota</taxon>
        <taxon>Fungi</taxon>
        <taxon>Dikarya</taxon>
        <taxon>Basidiomycota</taxon>
        <taxon>Agaricomycotina</taxon>
        <taxon>Agaricomycetes</taxon>
        <taxon>Agaricomycetidae</taxon>
        <taxon>Agaricales</taxon>
        <taxon>Marasmiineae</taxon>
        <taxon>Omphalotaceae</taxon>
        <taxon>Lentinula</taxon>
    </lineage>
</organism>
<feature type="non-terminal residue" evidence="1">
    <location>
        <position position="1"/>
    </location>
</feature>
<sequence>LRDFLHKNGHSEFLGVSLDPGEVKVKQEIIDVDEILLANQSEISHVYTTCEDGHDVTYILDSDEEVDIKGGDTKEMEMKAPSSSQDGSFDLDPDYVDYQEEINSVDDISRCSSPTAIDCRSETNFSGDEGSICSVDEDDIEVQSDAEIASVTSDEAENSDWEESGTVWLDDGISSEVRKQRTQVNRLIWVDRVEKVQGGIPSNWPISKVPTAYLIDLSDPVYKRDGEEVELDQLLADESQEHWTYDSRGFNDSLSKIRIIEGHGSVACRRVRQICAGIYACERVDPKYLNVERYELDITAHESLIEAQIRSRVEEASSSDKRTLTLSVTLITENILLTRA</sequence>
<dbReference type="AlphaFoldDB" id="A0AA38U5D6"/>
<proteinExistence type="predicted"/>
<dbReference type="Proteomes" id="UP001163846">
    <property type="component" value="Unassembled WGS sequence"/>
</dbReference>
<evidence type="ECO:0000313" key="1">
    <source>
        <dbReference type="EMBL" id="KAJ3832664.1"/>
    </source>
</evidence>
<protein>
    <submittedName>
        <fullName evidence="1">Uncharacterized protein</fullName>
    </submittedName>
</protein>
<dbReference type="EMBL" id="MU806888">
    <property type="protein sequence ID" value="KAJ3832664.1"/>
    <property type="molecule type" value="Genomic_DNA"/>
</dbReference>
<comment type="caution">
    <text evidence="1">The sequence shown here is derived from an EMBL/GenBank/DDBJ whole genome shotgun (WGS) entry which is preliminary data.</text>
</comment>
<keyword evidence="2" id="KW-1185">Reference proteome</keyword>
<name>A0AA38U5D6_9AGAR</name>
<evidence type="ECO:0000313" key="2">
    <source>
        <dbReference type="Proteomes" id="UP001163846"/>
    </source>
</evidence>
<accession>A0AA38U5D6</accession>
<gene>
    <name evidence="1" type="ORF">F5878DRAFT_702866</name>
</gene>
<reference evidence="1" key="1">
    <citation type="submission" date="2022-08" db="EMBL/GenBank/DDBJ databases">
        <authorList>
            <consortium name="DOE Joint Genome Institute"/>
            <person name="Min B."/>
            <person name="Riley R."/>
            <person name="Sierra-Patev S."/>
            <person name="Naranjo-Ortiz M."/>
            <person name="Looney B."/>
            <person name="Konkel Z."/>
            <person name="Slot J.C."/>
            <person name="Sakamoto Y."/>
            <person name="Steenwyk J.L."/>
            <person name="Rokas A."/>
            <person name="Carro J."/>
            <person name="Camarero S."/>
            <person name="Ferreira P."/>
            <person name="Molpeceres G."/>
            <person name="Ruiz-Duenas F.J."/>
            <person name="Serrano A."/>
            <person name="Henrissat B."/>
            <person name="Drula E."/>
            <person name="Hughes K.W."/>
            <person name="Mata J.L."/>
            <person name="Ishikawa N.K."/>
            <person name="Vargas-Isla R."/>
            <person name="Ushijima S."/>
            <person name="Smith C.A."/>
            <person name="Ahrendt S."/>
            <person name="Andreopoulos W."/>
            <person name="He G."/>
            <person name="Labutti K."/>
            <person name="Lipzen A."/>
            <person name="Ng V."/>
            <person name="Sandor L."/>
            <person name="Barry K."/>
            <person name="Martinez A.T."/>
            <person name="Xiao Y."/>
            <person name="Gibbons J.G."/>
            <person name="Terashima K."/>
            <person name="Hibbett D.S."/>
            <person name="Grigoriev I.V."/>
        </authorList>
    </citation>
    <scope>NUCLEOTIDE SEQUENCE</scope>
    <source>
        <strain evidence="1">TFB9207</strain>
    </source>
</reference>